<dbReference type="KEGG" id="psic:J4E96_14420"/>
<protein>
    <submittedName>
        <fullName evidence="1">Uncharacterized protein</fullName>
    </submittedName>
</protein>
<reference evidence="1" key="1">
    <citation type="submission" date="2021-03" db="EMBL/GenBank/DDBJ databases">
        <title>Pengzhenrongella sicca gen. nov., sp. nov., a new member of suborder Micrococcineae isolated from High-Arctic tundra soil.</title>
        <authorList>
            <person name="Peng F."/>
        </authorList>
    </citation>
    <scope>NUCLEOTIDE SEQUENCE</scope>
    <source>
        <strain evidence="1">LRZ-2</strain>
    </source>
</reference>
<proteinExistence type="predicted"/>
<accession>A0A8A4ZAW1</accession>
<evidence type="ECO:0000313" key="1">
    <source>
        <dbReference type="EMBL" id="QTE28551.1"/>
    </source>
</evidence>
<name>A0A8A4ZAW1_9MICO</name>
<dbReference type="InterPro" id="IPR011042">
    <property type="entry name" value="6-blade_b-propeller_TolB-like"/>
</dbReference>
<keyword evidence="2" id="KW-1185">Reference proteome</keyword>
<dbReference type="AlphaFoldDB" id="A0A8A4ZAW1"/>
<gene>
    <name evidence="1" type="ORF">J4E96_14420</name>
</gene>
<dbReference type="RefSeq" id="WP_227422787.1">
    <property type="nucleotide sequence ID" value="NZ_CP071868.1"/>
</dbReference>
<dbReference type="SUPFAM" id="SSF63829">
    <property type="entry name" value="Calcium-dependent phosphotriesterase"/>
    <property type="match status" value="1"/>
</dbReference>
<sequence>MDASGEVARKLEADQELGRITALESIDLEPGSSNFASSVNIARVDADQGLWIGSNSGIYMTKVHLPVGSGSPGTLETGKVLSSDQEEDAVLPVIDFAEGEDSNLFLTGPYGSAVISAISPPIVGSSAPSTIEVSVLPEMVAIEDEWAGKTNWLSSGAPTPLDGVQKIAATHGGDFVVLDSLGERIVSIASDRSTSVLYASPEDESPIRDIEFDELGNLYWTTQKGVHRMDRFGTVELLVPSVASSSGDDRASRYRISESAVLEIASNGDLLVGDQTELVVTAIKSVTNLESAATRRYNFRSWVGGTPVTLGVSSFCACQSAIAGDDRDFYKLKFSIDAGGVSEPVTLKAENYYLLGLIADAPTLEYELPRLPTEITAYEDEAWSGRQLIASELTDHTILEPMETVVINGMKYGLYPFPANPLDAVVVDEVKGGMSFASQLPPGEVPPGSRFYDERRGYGSLVFDVPGESVAGEPVRVLPLAFGYFDGTWRGLVEVTDWGSPNIPLNF</sequence>
<dbReference type="EMBL" id="CP071868">
    <property type="protein sequence ID" value="QTE28551.1"/>
    <property type="molecule type" value="Genomic_DNA"/>
</dbReference>
<organism evidence="1 2">
    <name type="scientific">Pengzhenrongella sicca</name>
    <dbReference type="NCBI Taxonomy" id="2819238"/>
    <lineage>
        <taxon>Bacteria</taxon>
        <taxon>Bacillati</taxon>
        <taxon>Actinomycetota</taxon>
        <taxon>Actinomycetes</taxon>
        <taxon>Micrococcales</taxon>
        <taxon>Pengzhenrongella</taxon>
    </lineage>
</organism>
<dbReference type="Proteomes" id="UP000663937">
    <property type="component" value="Chromosome"/>
</dbReference>
<evidence type="ECO:0000313" key="2">
    <source>
        <dbReference type="Proteomes" id="UP000663937"/>
    </source>
</evidence>
<dbReference type="Gene3D" id="2.120.10.30">
    <property type="entry name" value="TolB, C-terminal domain"/>
    <property type="match status" value="1"/>
</dbReference>